<dbReference type="PANTHER" id="PTHR12561:SF3">
    <property type="entry name" value="LIPOYLTRANSFERASE 1, MITOCHONDRIAL"/>
    <property type="match status" value="1"/>
</dbReference>
<dbReference type="EC" id="6.3.1.20" evidence="3"/>
<feature type="domain" description="BPL/LPL catalytic" evidence="8">
    <location>
        <begin position="27"/>
        <end position="211"/>
    </location>
</feature>
<name>Q8EUQ5_MALP2</name>
<evidence type="ECO:0000256" key="3">
    <source>
        <dbReference type="ARBA" id="ARBA00012367"/>
    </source>
</evidence>
<sequence>MKIIKLTSNNPSINLSSEYFYLTNQNYKDDDIFLFWKNKNTIVIGKNQSYANEVNQIYANEINAKIVRRMSGGGAVFQDDGNICFTFIKRNQKSKFNFKDCLYDIVEFLNSVNIKAEFSGRNDIIVNGKKISGNAVMFHKDDYLIHGTLLFNVDVEKMVRLLTVDKSKLISKGVESVRSRVENICNLTSIKQDEFENQFLSFLENKYQTKQIIEDLSNNEDVKKLDLEKFNNKDWIFGRDFEFNYQNKIRIENGLLEIKLQTENNIIKDIKLNSDGLFCFDLETFENLFINQQYNIEVIKNIANNFNLNEILEGLTPNNIVELFFNNI</sequence>
<evidence type="ECO:0000256" key="2">
    <source>
        <dbReference type="ARBA" id="ARBA00005124"/>
    </source>
</evidence>
<dbReference type="Pfam" id="PF21948">
    <property type="entry name" value="LplA-B_cat"/>
    <property type="match status" value="1"/>
</dbReference>
<evidence type="ECO:0000256" key="1">
    <source>
        <dbReference type="ARBA" id="ARBA00005085"/>
    </source>
</evidence>
<dbReference type="InterPro" id="IPR019491">
    <property type="entry name" value="Lipoate_protein_ligase_C"/>
</dbReference>
<evidence type="ECO:0000256" key="5">
    <source>
        <dbReference type="ARBA" id="ARBA00022741"/>
    </source>
</evidence>
<keyword evidence="6" id="KW-0067">ATP-binding</keyword>
<dbReference type="InParanoid" id="Q8EUQ5"/>
<dbReference type="RefSeq" id="WP_011077686.1">
    <property type="nucleotide sequence ID" value="NC_004432.1"/>
</dbReference>
<dbReference type="PROSITE" id="PS51733">
    <property type="entry name" value="BPL_LPL_CATALYTIC"/>
    <property type="match status" value="1"/>
</dbReference>
<evidence type="ECO:0000256" key="6">
    <source>
        <dbReference type="ARBA" id="ARBA00022840"/>
    </source>
</evidence>
<dbReference type="EMBL" id="BA000026">
    <property type="protein sequence ID" value="BAC44657.1"/>
    <property type="molecule type" value="Genomic_DNA"/>
</dbReference>
<dbReference type="FunCoup" id="Q8EUQ5">
    <property type="interactions" value="147"/>
</dbReference>
<keyword evidence="4 9" id="KW-0436">Ligase</keyword>
<protein>
    <recommendedName>
        <fullName evidence="3">lipoate--protein ligase</fullName>
        <ecNumber evidence="3">6.3.1.20</ecNumber>
    </recommendedName>
</protein>
<keyword evidence="5" id="KW-0547">Nucleotide-binding</keyword>
<dbReference type="KEGG" id="mpe:MYPE8650"/>
<dbReference type="PANTHER" id="PTHR12561">
    <property type="entry name" value="LIPOATE-PROTEIN LIGASE"/>
    <property type="match status" value="1"/>
</dbReference>
<dbReference type="CDD" id="cd16443">
    <property type="entry name" value="LplA"/>
    <property type="match status" value="1"/>
</dbReference>
<comment type="pathway">
    <text evidence="1">Protein modification; protein lipoylation via exogenous pathway; protein N(6)-(lipoyl)lysine from lipoate: step 2/2.</text>
</comment>
<organism evidence="9 10">
    <name type="scientific">Malacoplasma penetrans (strain HF-2)</name>
    <name type="common">Mycoplasma penetrans</name>
    <dbReference type="NCBI Taxonomy" id="272633"/>
    <lineage>
        <taxon>Bacteria</taxon>
        <taxon>Bacillati</taxon>
        <taxon>Mycoplasmatota</taxon>
        <taxon>Mycoplasmoidales</taxon>
        <taxon>Mycoplasmoidaceae</taxon>
        <taxon>Malacoplasma</taxon>
    </lineage>
</organism>
<dbReference type="SUPFAM" id="SSF55681">
    <property type="entry name" value="Class II aaRS and biotin synthetases"/>
    <property type="match status" value="1"/>
</dbReference>
<evidence type="ECO:0000313" key="10">
    <source>
        <dbReference type="Proteomes" id="UP000002522"/>
    </source>
</evidence>
<dbReference type="InterPro" id="IPR045864">
    <property type="entry name" value="aa-tRNA-synth_II/BPL/LPL"/>
</dbReference>
<dbReference type="Gene3D" id="3.30.390.50">
    <property type="entry name" value="CO dehydrogenase flavoprotein, C-terminal domain"/>
    <property type="match status" value="1"/>
</dbReference>
<dbReference type="GO" id="GO:0016979">
    <property type="term" value="F:lipoate-protein ligase activity"/>
    <property type="evidence" value="ECO:0007669"/>
    <property type="project" value="UniProtKB-EC"/>
</dbReference>
<dbReference type="Pfam" id="PF10437">
    <property type="entry name" value="Lip_prot_lig_C"/>
    <property type="match status" value="1"/>
</dbReference>
<proteinExistence type="predicted"/>
<dbReference type="SUPFAM" id="SSF82649">
    <property type="entry name" value="SufE/NifU"/>
    <property type="match status" value="1"/>
</dbReference>
<dbReference type="InterPro" id="IPR004143">
    <property type="entry name" value="BPL_LPL_catalytic"/>
</dbReference>
<dbReference type="Proteomes" id="UP000002522">
    <property type="component" value="Chromosome"/>
</dbReference>
<dbReference type="STRING" id="272633.gene:10731987"/>
<comment type="pathway">
    <text evidence="2">Protein modification; protein lipoylation via exogenous pathway; protein N(6)-(lipoyl)lysine from lipoate: step 1/2.</text>
</comment>
<dbReference type="NCBIfam" id="TIGR00545">
    <property type="entry name" value="lipoyltrans"/>
    <property type="match status" value="1"/>
</dbReference>
<dbReference type="InterPro" id="IPR004562">
    <property type="entry name" value="LipoylTrfase_LipoateP_Ligase"/>
</dbReference>
<dbReference type="Gene3D" id="3.30.930.10">
    <property type="entry name" value="Bira Bifunctional Protein, Domain 2"/>
    <property type="match status" value="1"/>
</dbReference>
<dbReference type="GO" id="GO:0005524">
    <property type="term" value="F:ATP binding"/>
    <property type="evidence" value="ECO:0007669"/>
    <property type="project" value="UniProtKB-KW"/>
</dbReference>
<reference evidence="9 10" key="1">
    <citation type="journal article" date="2002" name="Nucleic Acids Res.">
        <title>The complete genomic sequence of Mycoplasma penetrans, an intracellular bacterial pathogen in humans.</title>
        <authorList>
            <person name="Sasaki Y."/>
            <person name="Ishikawa J."/>
            <person name="Yamashita A."/>
            <person name="Oshima K."/>
            <person name="Kenri T."/>
            <person name="Furuya K."/>
            <person name="Yoshino C."/>
            <person name="Horino A."/>
            <person name="Shiba T."/>
            <person name="Sasaki T."/>
            <person name="Hattori M."/>
        </authorList>
    </citation>
    <scope>NUCLEOTIDE SEQUENCE [LARGE SCALE GENOMIC DNA]</scope>
    <source>
        <strain evidence="9 10">HF-2</strain>
    </source>
</reference>
<dbReference type="GO" id="GO:0005737">
    <property type="term" value="C:cytoplasm"/>
    <property type="evidence" value="ECO:0007669"/>
    <property type="project" value="TreeGrafter"/>
</dbReference>
<keyword evidence="10" id="KW-1185">Reference proteome</keyword>
<dbReference type="HOGENOM" id="CLU_022986_0_2_14"/>
<evidence type="ECO:0000256" key="7">
    <source>
        <dbReference type="ARBA" id="ARBA00048037"/>
    </source>
</evidence>
<dbReference type="eggNOG" id="COG0095">
    <property type="taxonomic scope" value="Bacteria"/>
</dbReference>
<gene>
    <name evidence="9" type="ordered locus">MYPE8650</name>
</gene>
<dbReference type="GO" id="GO:0017118">
    <property type="term" value="F:lipoyltransferase activity"/>
    <property type="evidence" value="ECO:0007669"/>
    <property type="project" value="TreeGrafter"/>
</dbReference>
<comment type="catalytic activity">
    <reaction evidence="7">
        <text>L-lysyl-[lipoyl-carrier protein] + (R)-lipoate + ATP = N(6)-[(R)-lipoyl]-L-lysyl-[lipoyl-carrier protein] + AMP + diphosphate + H(+)</text>
        <dbReference type="Rhea" id="RHEA:49288"/>
        <dbReference type="Rhea" id="RHEA-COMP:10500"/>
        <dbReference type="Rhea" id="RHEA-COMP:10502"/>
        <dbReference type="ChEBI" id="CHEBI:15378"/>
        <dbReference type="ChEBI" id="CHEBI:29969"/>
        <dbReference type="ChEBI" id="CHEBI:30616"/>
        <dbReference type="ChEBI" id="CHEBI:33019"/>
        <dbReference type="ChEBI" id="CHEBI:83088"/>
        <dbReference type="ChEBI" id="CHEBI:83099"/>
        <dbReference type="ChEBI" id="CHEBI:456215"/>
        <dbReference type="EC" id="6.3.1.20"/>
    </reaction>
</comment>
<evidence type="ECO:0000256" key="4">
    <source>
        <dbReference type="ARBA" id="ARBA00022598"/>
    </source>
</evidence>
<accession>Q8EUQ5</accession>
<evidence type="ECO:0000313" key="9">
    <source>
        <dbReference type="EMBL" id="BAC44657.1"/>
    </source>
</evidence>
<dbReference type="AlphaFoldDB" id="Q8EUQ5"/>
<evidence type="ECO:0000259" key="8">
    <source>
        <dbReference type="PROSITE" id="PS51733"/>
    </source>
</evidence>
<dbReference type="UniPathway" id="UPA00537">
    <property type="reaction ID" value="UER00594"/>
</dbReference>
<dbReference type="GO" id="GO:0009249">
    <property type="term" value="P:protein lipoylation"/>
    <property type="evidence" value="ECO:0007669"/>
    <property type="project" value="InterPro"/>
</dbReference>